<protein>
    <recommendedName>
        <fullName evidence="3">FHA domain-containing protein</fullName>
    </recommendedName>
</protein>
<organism evidence="1 2">
    <name type="scientific">Aspergillus versicolor CBS 583.65</name>
    <dbReference type="NCBI Taxonomy" id="1036611"/>
    <lineage>
        <taxon>Eukaryota</taxon>
        <taxon>Fungi</taxon>
        <taxon>Dikarya</taxon>
        <taxon>Ascomycota</taxon>
        <taxon>Pezizomycotina</taxon>
        <taxon>Eurotiomycetes</taxon>
        <taxon>Eurotiomycetidae</taxon>
        <taxon>Eurotiales</taxon>
        <taxon>Aspergillaceae</taxon>
        <taxon>Aspergillus</taxon>
        <taxon>Aspergillus subgen. Nidulantes</taxon>
    </lineage>
</organism>
<gene>
    <name evidence="1" type="ORF">ASPVEDRAFT_43787</name>
</gene>
<dbReference type="RefSeq" id="XP_040670082.1">
    <property type="nucleotide sequence ID" value="XM_040812908.1"/>
</dbReference>
<evidence type="ECO:0000313" key="2">
    <source>
        <dbReference type="Proteomes" id="UP000184073"/>
    </source>
</evidence>
<dbReference type="EMBL" id="KV878131">
    <property type="protein sequence ID" value="OJJ04320.1"/>
    <property type="molecule type" value="Genomic_DNA"/>
</dbReference>
<reference evidence="2" key="1">
    <citation type="journal article" date="2017" name="Genome Biol.">
        <title>Comparative genomics reveals high biological diversity and specific adaptations in the industrially and medically important fungal genus Aspergillus.</title>
        <authorList>
            <person name="de Vries R.P."/>
            <person name="Riley R."/>
            <person name="Wiebenga A."/>
            <person name="Aguilar-Osorio G."/>
            <person name="Amillis S."/>
            <person name="Uchima C.A."/>
            <person name="Anderluh G."/>
            <person name="Asadollahi M."/>
            <person name="Askin M."/>
            <person name="Barry K."/>
            <person name="Battaglia E."/>
            <person name="Bayram O."/>
            <person name="Benocci T."/>
            <person name="Braus-Stromeyer S.A."/>
            <person name="Caldana C."/>
            <person name="Canovas D."/>
            <person name="Cerqueira G.C."/>
            <person name="Chen F."/>
            <person name="Chen W."/>
            <person name="Choi C."/>
            <person name="Clum A."/>
            <person name="Dos Santos R.A."/>
            <person name="Damasio A.R."/>
            <person name="Diallinas G."/>
            <person name="Emri T."/>
            <person name="Fekete E."/>
            <person name="Flipphi M."/>
            <person name="Freyberg S."/>
            <person name="Gallo A."/>
            <person name="Gournas C."/>
            <person name="Habgood R."/>
            <person name="Hainaut M."/>
            <person name="Harispe M.L."/>
            <person name="Henrissat B."/>
            <person name="Hilden K.S."/>
            <person name="Hope R."/>
            <person name="Hossain A."/>
            <person name="Karabika E."/>
            <person name="Karaffa L."/>
            <person name="Karanyi Z."/>
            <person name="Krasevec N."/>
            <person name="Kuo A."/>
            <person name="Kusch H."/>
            <person name="LaButti K."/>
            <person name="Lagendijk E.L."/>
            <person name="Lapidus A."/>
            <person name="Levasseur A."/>
            <person name="Lindquist E."/>
            <person name="Lipzen A."/>
            <person name="Logrieco A.F."/>
            <person name="MacCabe A."/>
            <person name="Maekelae M.R."/>
            <person name="Malavazi I."/>
            <person name="Melin P."/>
            <person name="Meyer V."/>
            <person name="Mielnichuk N."/>
            <person name="Miskei M."/>
            <person name="Molnar A.P."/>
            <person name="Mule G."/>
            <person name="Ngan C.Y."/>
            <person name="Orejas M."/>
            <person name="Orosz E."/>
            <person name="Ouedraogo J.P."/>
            <person name="Overkamp K.M."/>
            <person name="Park H.-S."/>
            <person name="Perrone G."/>
            <person name="Piumi F."/>
            <person name="Punt P.J."/>
            <person name="Ram A.F."/>
            <person name="Ramon A."/>
            <person name="Rauscher S."/>
            <person name="Record E."/>
            <person name="Riano-Pachon D.M."/>
            <person name="Robert V."/>
            <person name="Roehrig J."/>
            <person name="Ruller R."/>
            <person name="Salamov A."/>
            <person name="Salih N.S."/>
            <person name="Samson R.A."/>
            <person name="Sandor E."/>
            <person name="Sanguinetti M."/>
            <person name="Schuetze T."/>
            <person name="Sepcic K."/>
            <person name="Shelest E."/>
            <person name="Sherlock G."/>
            <person name="Sophianopoulou V."/>
            <person name="Squina F.M."/>
            <person name="Sun H."/>
            <person name="Susca A."/>
            <person name="Todd R.B."/>
            <person name="Tsang A."/>
            <person name="Unkles S.E."/>
            <person name="van de Wiele N."/>
            <person name="van Rossen-Uffink D."/>
            <person name="Oliveira J.V."/>
            <person name="Vesth T.C."/>
            <person name="Visser J."/>
            <person name="Yu J.-H."/>
            <person name="Zhou M."/>
            <person name="Andersen M.R."/>
            <person name="Archer D.B."/>
            <person name="Baker S.E."/>
            <person name="Benoit I."/>
            <person name="Brakhage A.A."/>
            <person name="Braus G.H."/>
            <person name="Fischer R."/>
            <person name="Frisvad J.C."/>
            <person name="Goldman G.H."/>
            <person name="Houbraken J."/>
            <person name="Oakley B."/>
            <person name="Pocsi I."/>
            <person name="Scazzocchio C."/>
            <person name="Seiboth B."/>
            <person name="vanKuyk P.A."/>
            <person name="Wortman J."/>
            <person name="Dyer P.S."/>
            <person name="Grigoriev I.V."/>
        </authorList>
    </citation>
    <scope>NUCLEOTIDE SEQUENCE [LARGE SCALE GENOMIC DNA]</scope>
    <source>
        <strain evidence="2">CBS 583.65</strain>
    </source>
</reference>
<dbReference type="GeneID" id="63728419"/>
<sequence length="162" mass="18175">MARPDVPGEPVTEYEEVWRYLPPLRGPEGQACVSYVLESDDGVLGDGLHKLNKVFIARIGGQCLVFQQDVTHERRQISRGKWTVQITGGDVSARREEWVGGRWEARYVLGPRGDELPSMSGELGRLGHGARLCPGDRLSLGGCRFIVRAYESWRKNDRSSHL</sequence>
<name>A0A1L9PS13_ASPVE</name>
<proteinExistence type="predicted"/>
<dbReference type="OrthoDB" id="4045395at2759"/>
<dbReference type="VEuPathDB" id="FungiDB:ASPVEDRAFT_43787"/>
<evidence type="ECO:0008006" key="3">
    <source>
        <dbReference type="Google" id="ProtNLM"/>
    </source>
</evidence>
<evidence type="ECO:0000313" key="1">
    <source>
        <dbReference type="EMBL" id="OJJ04320.1"/>
    </source>
</evidence>
<dbReference type="AlphaFoldDB" id="A0A1L9PS13"/>
<keyword evidence="2" id="KW-1185">Reference proteome</keyword>
<dbReference type="Proteomes" id="UP000184073">
    <property type="component" value="Unassembled WGS sequence"/>
</dbReference>
<accession>A0A1L9PS13</accession>
<dbReference type="STRING" id="1036611.A0A1L9PS13"/>